<dbReference type="SUPFAM" id="SSF46689">
    <property type="entry name" value="Homeodomain-like"/>
    <property type="match status" value="1"/>
</dbReference>
<dbReference type="PANTHER" id="PTHR46564">
    <property type="entry name" value="TRANSPOSASE"/>
    <property type="match status" value="1"/>
</dbReference>
<keyword evidence="4" id="KW-1185">Reference proteome</keyword>
<evidence type="ECO:0000313" key="4">
    <source>
        <dbReference type="Proteomes" id="UP000836404"/>
    </source>
</evidence>
<gene>
    <name evidence="3" type="ORF">JKILLFL_G539</name>
</gene>
<evidence type="ECO:0008006" key="5">
    <source>
        <dbReference type="Google" id="ProtNLM"/>
    </source>
</evidence>
<accession>A0A9N8MCF2</accession>
<proteinExistence type="predicted"/>
<dbReference type="Pfam" id="PF13358">
    <property type="entry name" value="DDE_3"/>
    <property type="match status" value="1"/>
</dbReference>
<dbReference type="InterPro" id="IPR009057">
    <property type="entry name" value="Homeodomain-like_sf"/>
</dbReference>
<evidence type="ECO:0000313" key="3">
    <source>
        <dbReference type="EMBL" id="CAD6957310.1"/>
    </source>
</evidence>
<organism evidence="3 4">
    <name type="scientific">Tilletia laevis</name>
    <dbReference type="NCBI Taxonomy" id="157183"/>
    <lineage>
        <taxon>Eukaryota</taxon>
        <taxon>Fungi</taxon>
        <taxon>Dikarya</taxon>
        <taxon>Basidiomycota</taxon>
        <taxon>Ustilaginomycotina</taxon>
        <taxon>Exobasidiomycetes</taxon>
        <taxon>Tilletiales</taxon>
        <taxon>Tilletiaceae</taxon>
        <taxon>Tilletia</taxon>
    </lineage>
</organism>
<dbReference type="AlphaFoldDB" id="A0A9N8MCF2"/>
<dbReference type="InterPro" id="IPR025959">
    <property type="entry name" value="Winged_HTH_dom"/>
</dbReference>
<comment type="caution">
    <text evidence="3">The sequence shown here is derived from an EMBL/GenBank/DDBJ whole genome shotgun (WGS) entry which is preliminary data.</text>
</comment>
<dbReference type="InterPro" id="IPR036397">
    <property type="entry name" value="RNaseH_sf"/>
</dbReference>
<dbReference type="EMBL" id="CAJHJF010006559">
    <property type="protein sequence ID" value="CAD6957310.1"/>
    <property type="molecule type" value="Genomic_DNA"/>
</dbReference>
<dbReference type="Pfam" id="PF13592">
    <property type="entry name" value="HTH_33"/>
    <property type="match status" value="1"/>
</dbReference>
<dbReference type="PANTHER" id="PTHR46564:SF1">
    <property type="entry name" value="TRANSPOSASE"/>
    <property type="match status" value="1"/>
</dbReference>
<protein>
    <recommendedName>
        <fullName evidence="5">Tc1-like transposase DDE domain-containing protein</fullName>
    </recommendedName>
</protein>
<dbReference type="Gene3D" id="3.30.420.10">
    <property type="entry name" value="Ribonuclease H-like superfamily/Ribonuclease H"/>
    <property type="match status" value="1"/>
</dbReference>
<evidence type="ECO:0000259" key="2">
    <source>
        <dbReference type="Pfam" id="PF13592"/>
    </source>
</evidence>
<reference evidence="3 4" key="1">
    <citation type="submission" date="2020-10" db="EMBL/GenBank/DDBJ databases">
        <authorList>
            <person name="Sedaghatjoo S."/>
        </authorList>
    </citation>
    <scope>NUCLEOTIDE SEQUENCE [LARGE SCALE GENOMIC DNA]</scope>
    <source>
        <strain evidence="3 4">LLFL</strain>
    </source>
</reference>
<feature type="domain" description="Winged helix-turn helix" evidence="2">
    <location>
        <begin position="79"/>
        <end position="127"/>
    </location>
</feature>
<dbReference type="Proteomes" id="UP000836404">
    <property type="component" value="Unassembled WGS sequence"/>
</dbReference>
<evidence type="ECO:0000259" key="1">
    <source>
        <dbReference type="Pfam" id="PF13358"/>
    </source>
</evidence>
<dbReference type="GO" id="GO:0003676">
    <property type="term" value="F:nucleic acid binding"/>
    <property type="evidence" value="ECO:0007669"/>
    <property type="project" value="InterPro"/>
</dbReference>
<feature type="domain" description="Tc1-like transposase DDE" evidence="1">
    <location>
        <begin position="139"/>
        <end position="246"/>
    </location>
</feature>
<dbReference type="InterPro" id="IPR038717">
    <property type="entry name" value="Tc1-like_DDE_dom"/>
</dbReference>
<name>A0A9N8MCF2_9BASI</name>
<sequence>MPKRAISTEVISLALKLVADGVVTVKYLDRNKIVSRSSFFRHKADPRPRRNSPGRPRVLPTSISEFLRELVLRRPALYLDEIRDIIERVTGIHISICSTHRYLVRAGITLRRAHRIAAERSELKRAAYELRIGQYDPGQLVFADETSYDARDAVRIRVRGRRGQKARFRRPYTRGKRLSCIAGLSISGCFAPWAVRGSFTEDRFYSYLQHELLPRMSVFPAPRSVLVLDNASIHHSERIRELVEDEFGESILGAIAHSSS</sequence>